<protein>
    <submittedName>
        <fullName evidence="3">Nonribosomal peptide synthetase DhbF</fullName>
    </submittedName>
</protein>
<feature type="domain" description="AMP-dependent synthetase/ligase" evidence="1">
    <location>
        <begin position="13"/>
        <end position="361"/>
    </location>
</feature>
<dbReference type="Gene3D" id="3.30.300.30">
    <property type="match status" value="1"/>
</dbReference>
<comment type="caution">
    <text evidence="3">The sequence shown here is derived from an EMBL/GenBank/DDBJ whole genome shotgun (WGS) entry which is preliminary data.</text>
</comment>
<name>A0A4V2S883_9PSEU</name>
<keyword evidence="4" id="KW-1185">Reference proteome</keyword>
<dbReference type="PANTHER" id="PTHR45527:SF1">
    <property type="entry name" value="FATTY ACID SYNTHASE"/>
    <property type="match status" value="1"/>
</dbReference>
<gene>
    <name evidence="3" type="ORF">EV192_102969</name>
</gene>
<dbReference type="GO" id="GO:0044550">
    <property type="term" value="P:secondary metabolite biosynthetic process"/>
    <property type="evidence" value="ECO:0007669"/>
    <property type="project" value="TreeGrafter"/>
</dbReference>
<dbReference type="PANTHER" id="PTHR45527">
    <property type="entry name" value="NONRIBOSOMAL PEPTIDE SYNTHETASE"/>
    <property type="match status" value="1"/>
</dbReference>
<evidence type="ECO:0000313" key="4">
    <source>
        <dbReference type="Proteomes" id="UP000295680"/>
    </source>
</evidence>
<sequence length="504" mass="55569">MFDLRCKTLHEQFSESARQWPERTALLDEEGALTYREVDDLSGELAQVLRSLSMPGECVIGLRMSRTRFTPAGMLGILRAGCGYLPVDPDYPAARRESLLEDSRARLIVTDGPAEERETVLTTVGPFTVVERDQAQEQDTVDDLAYVIYTSGSTGRPKGCPVSHANVMALFGGCAELFDVGPEDVWTVFHSASFDFSVWELWGALLTGASAVLVPKQVSVDPEAFAQLLSRRRVTVLSQTPSSFNALIRALPAGERLDDLRYIVFGGEALRPGDVIDWFDRGFAPAAELINMYGITETTVHVTYRPLTPQLCRDARSGRTPIGVPLPHLRVSLRDERGQPVTDGQPGEMWVAGDGVTQGYLRRASLTAERFVSDDLDGADQFYYRSGDWAVRDEHGELYFIGRQDSQVKLRGFRIELGEIEAVLAGLAGVRAAACDVEATAAGHEVLVARVVLEPDALLTKHDIRRYASAQLPAHMRPHQIRTCARLALTANGKFDRHALRSAR</sequence>
<dbReference type="PROSITE" id="PS00455">
    <property type="entry name" value="AMP_BINDING"/>
    <property type="match status" value="1"/>
</dbReference>
<dbReference type="InterPro" id="IPR020845">
    <property type="entry name" value="AMP-binding_CS"/>
</dbReference>
<evidence type="ECO:0000259" key="1">
    <source>
        <dbReference type="Pfam" id="PF00501"/>
    </source>
</evidence>
<dbReference type="Proteomes" id="UP000295680">
    <property type="component" value="Unassembled WGS sequence"/>
</dbReference>
<dbReference type="GO" id="GO:0043041">
    <property type="term" value="P:amino acid activation for nonribosomal peptide biosynthetic process"/>
    <property type="evidence" value="ECO:0007669"/>
    <property type="project" value="TreeGrafter"/>
</dbReference>
<dbReference type="NCBIfam" id="TIGR01733">
    <property type="entry name" value="AA-adenyl-dom"/>
    <property type="match status" value="1"/>
</dbReference>
<organism evidence="3 4">
    <name type="scientific">Actinocrispum wychmicini</name>
    <dbReference type="NCBI Taxonomy" id="1213861"/>
    <lineage>
        <taxon>Bacteria</taxon>
        <taxon>Bacillati</taxon>
        <taxon>Actinomycetota</taxon>
        <taxon>Actinomycetes</taxon>
        <taxon>Pseudonocardiales</taxon>
        <taxon>Pseudonocardiaceae</taxon>
        <taxon>Actinocrispum</taxon>
    </lineage>
</organism>
<dbReference type="OrthoDB" id="3243414at2"/>
<dbReference type="EMBL" id="SLWS01000002">
    <property type="protein sequence ID" value="TCO62830.1"/>
    <property type="molecule type" value="Genomic_DNA"/>
</dbReference>
<dbReference type="SUPFAM" id="SSF56801">
    <property type="entry name" value="Acetyl-CoA synthetase-like"/>
    <property type="match status" value="1"/>
</dbReference>
<proteinExistence type="predicted"/>
<dbReference type="InterPro" id="IPR025110">
    <property type="entry name" value="AMP-bd_C"/>
</dbReference>
<dbReference type="GO" id="GO:0031177">
    <property type="term" value="F:phosphopantetheine binding"/>
    <property type="evidence" value="ECO:0007669"/>
    <property type="project" value="TreeGrafter"/>
</dbReference>
<accession>A0A4V2S883</accession>
<reference evidence="3 4" key="1">
    <citation type="submission" date="2019-03" db="EMBL/GenBank/DDBJ databases">
        <title>Genomic Encyclopedia of Type Strains, Phase IV (KMG-IV): sequencing the most valuable type-strain genomes for metagenomic binning, comparative biology and taxonomic classification.</title>
        <authorList>
            <person name="Goeker M."/>
        </authorList>
    </citation>
    <scope>NUCLEOTIDE SEQUENCE [LARGE SCALE GENOMIC DNA]</scope>
    <source>
        <strain evidence="3 4">DSM 45934</strain>
    </source>
</reference>
<dbReference type="Gene3D" id="3.40.50.12780">
    <property type="entry name" value="N-terminal domain of ligase-like"/>
    <property type="match status" value="1"/>
</dbReference>
<dbReference type="InterPro" id="IPR045851">
    <property type="entry name" value="AMP-bd_C_sf"/>
</dbReference>
<dbReference type="InterPro" id="IPR000873">
    <property type="entry name" value="AMP-dep_synth/lig_dom"/>
</dbReference>
<dbReference type="Pfam" id="PF00501">
    <property type="entry name" value="AMP-binding"/>
    <property type="match status" value="1"/>
</dbReference>
<dbReference type="FunFam" id="3.40.50.980:FF:000002">
    <property type="entry name" value="Enterobactin synthetase component F"/>
    <property type="match status" value="1"/>
</dbReference>
<feature type="domain" description="AMP-binding enzyme C-terminal" evidence="2">
    <location>
        <begin position="419"/>
        <end position="494"/>
    </location>
</feature>
<dbReference type="RefSeq" id="WP_132114890.1">
    <property type="nucleotide sequence ID" value="NZ_SLWS01000002.1"/>
</dbReference>
<dbReference type="InterPro" id="IPR010071">
    <property type="entry name" value="AA_adenyl_dom"/>
</dbReference>
<dbReference type="GO" id="GO:0005829">
    <property type="term" value="C:cytosol"/>
    <property type="evidence" value="ECO:0007669"/>
    <property type="project" value="TreeGrafter"/>
</dbReference>
<dbReference type="InterPro" id="IPR042099">
    <property type="entry name" value="ANL_N_sf"/>
</dbReference>
<dbReference type="AlphaFoldDB" id="A0A4V2S883"/>
<evidence type="ECO:0000259" key="2">
    <source>
        <dbReference type="Pfam" id="PF13193"/>
    </source>
</evidence>
<dbReference type="Pfam" id="PF13193">
    <property type="entry name" value="AMP-binding_C"/>
    <property type="match status" value="1"/>
</dbReference>
<evidence type="ECO:0000313" key="3">
    <source>
        <dbReference type="EMBL" id="TCO62830.1"/>
    </source>
</evidence>